<reference evidence="2" key="1">
    <citation type="journal article" date="2021" name="Proc. Natl. Acad. Sci. U.S.A.">
        <title>A Catalog of Tens of Thousands of Viruses from Human Metagenomes Reveals Hidden Associations with Chronic Diseases.</title>
        <authorList>
            <person name="Tisza M.J."/>
            <person name="Buck C.B."/>
        </authorList>
    </citation>
    <scope>NUCLEOTIDE SEQUENCE</scope>
    <source>
        <strain evidence="2">CtnNB1</strain>
    </source>
</reference>
<sequence length="88" mass="9354">MKIKWKLRLQNKATLIALSTAIIAFIYQILGLIGIAPSISESQIVECAGMLINILAMLGIVIDPTTAGVNDSAQALKYDEPKGGKING</sequence>
<keyword evidence="1" id="KW-0812">Transmembrane</keyword>
<keyword evidence="1" id="KW-0472">Membrane</keyword>
<accession>A0A8S5UV89</accession>
<evidence type="ECO:0000256" key="1">
    <source>
        <dbReference type="SAM" id="Phobius"/>
    </source>
</evidence>
<protein>
    <submittedName>
        <fullName evidence="2">Holin</fullName>
    </submittedName>
</protein>
<organism evidence="2">
    <name type="scientific">Siphoviridae sp. ctnNB1</name>
    <dbReference type="NCBI Taxonomy" id="2825660"/>
    <lineage>
        <taxon>Viruses</taxon>
        <taxon>Duplodnaviria</taxon>
        <taxon>Heunggongvirae</taxon>
        <taxon>Uroviricota</taxon>
        <taxon>Caudoviricetes</taxon>
    </lineage>
</organism>
<name>A0A8S5UV89_9CAUD</name>
<dbReference type="EMBL" id="BK016146">
    <property type="protein sequence ID" value="DAF98363.1"/>
    <property type="molecule type" value="Genomic_DNA"/>
</dbReference>
<evidence type="ECO:0000313" key="2">
    <source>
        <dbReference type="EMBL" id="DAF98363.1"/>
    </source>
</evidence>
<dbReference type="InterPro" id="IPR006485">
    <property type="entry name" value="Phage-like_holin"/>
</dbReference>
<proteinExistence type="predicted"/>
<dbReference type="NCBIfam" id="TIGR01598">
    <property type="entry name" value="holin_phiLC3"/>
    <property type="match status" value="1"/>
</dbReference>
<keyword evidence="1" id="KW-1133">Transmembrane helix</keyword>
<feature type="transmembrane region" description="Helical" evidence="1">
    <location>
        <begin position="42"/>
        <end position="62"/>
    </location>
</feature>
<feature type="transmembrane region" description="Helical" evidence="1">
    <location>
        <begin position="12"/>
        <end position="36"/>
    </location>
</feature>
<dbReference type="Pfam" id="PF04531">
    <property type="entry name" value="Phage_holin_1"/>
    <property type="match status" value="1"/>
</dbReference>